<evidence type="ECO:0000313" key="1">
    <source>
        <dbReference type="EMBL" id="MBB5639447.1"/>
    </source>
</evidence>
<protein>
    <submittedName>
        <fullName evidence="1">Uncharacterized protein</fullName>
    </submittedName>
</protein>
<proteinExistence type="predicted"/>
<accession>A0A7W8ZSN0</accession>
<dbReference type="Proteomes" id="UP000537204">
    <property type="component" value="Unassembled WGS sequence"/>
</dbReference>
<sequence length="36" mass="4058">MKQSTLYFRDGIQERLSVVVFVLAIQSFYGKAGSFA</sequence>
<dbReference type="EMBL" id="JACHCE010000020">
    <property type="protein sequence ID" value="MBB5639447.1"/>
    <property type="molecule type" value="Genomic_DNA"/>
</dbReference>
<reference evidence="1 2" key="1">
    <citation type="submission" date="2020-08" db="EMBL/GenBank/DDBJ databases">
        <title>Genomic Encyclopedia of Type Strains, Phase IV (KMG-V): Genome sequencing to study the core and pangenomes of soil and plant-associated prokaryotes.</title>
        <authorList>
            <person name="Whitman W."/>
        </authorList>
    </citation>
    <scope>NUCLEOTIDE SEQUENCE [LARGE SCALE GENOMIC DNA]</scope>
    <source>
        <strain evidence="1 2">S3M1</strain>
    </source>
</reference>
<gene>
    <name evidence="1" type="ORF">HDE68_005398</name>
</gene>
<comment type="caution">
    <text evidence="1">The sequence shown here is derived from an EMBL/GenBank/DDBJ whole genome shotgun (WGS) entry which is preliminary data.</text>
</comment>
<evidence type="ECO:0000313" key="2">
    <source>
        <dbReference type="Proteomes" id="UP000537204"/>
    </source>
</evidence>
<name>A0A7W8ZSN0_9SPHI</name>
<dbReference type="AlphaFoldDB" id="A0A7W8ZSN0"/>
<organism evidence="1 2">
    <name type="scientific">Pedobacter cryoconitis</name>
    <dbReference type="NCBI Taxonomy" id="188932"/>
    <lineage>
        <taxon>Bacteria</taxon>
        <taxon>Pseudomonadati</taxon>
        <taxon>Bacteroidota</taxon>
        <taxon>Sphingobacteriia</taxon>
        <taxon>Sphingobacteriales</taxon>
        <taxon>Sphingobacteriaceae</taxon>
        <taxon>Pedobacter</taxon>
    </lineage>
</organism>